<dbReference type="GO" id="GO:0005524">
    <property type="term" value="F:ATP binding"/>
    <property type="evidence" value="ECO:0007669"/>
    <property type="project" value="UniProtKB-KW"/>
</dbReference>
<evidence type="ECO:0000256" key="3">
    <source>
        <dbReference type="ARBA" id="ARBA00022722"/>
    </source>
</evidence>
<dbReference type="NCBIfam" id="TIGR00348">
    <property type="entry name" value="hsdR"/>
    <property type="match status" value="1"/>
</dbReference>
<dbReference type="PANTHER" id="PTHR30195">
    <property type="entry name" value="TYPE I SITE-SPECIFIC DEOXYRIBONUCLEASE PROTEIN SUBUNIT M AND R"/>
    <property type="match status" value="1"/>
</dbReference>
<evidence type="ECO:0000256" key="9">
    <source>
        <dbReference type="ARBA" id="ARBA00023125"/>
    </source>
</evidence>
<evidence type="ECO:0000256" key="6">
    <source>
        <dbReference type="ARBA" id="ARBA00022759"/>
    </source>
</evidence>
<feature type="domain" description="Helicase ATP-binding" evidence="11">
    <location>
        <begin position="252"/>
        <end position="418"/>
    </location>
</feature>
<dbReference type="InterPro" id="IPR040980">
    <property type="entry name" value="SWI2_SNF2"/>
</dbReference>
<dbReference type="AlphaFoldDB" id="A0A1H6L6B4"/>
<dbReference type="Pfam" id="PF04313">
    <property type="entry name" value="HSDR_N"/>
    <property type="match status" value="1"/>
</dbReference>
<comment type="function">
    <text evidence="10">Subunit R is required for both nuclease and ATPase activities, but not for modification.</text>
</comment>
<dbReference type="PROSITE" id="PS51192">
    <property type="entry name" value="HELICASE_ATP_BIND_1"/>
    <property type="match status" value="1"/>
</dbReference>
<evidence type="ECO:0000256" key="1">
    <source>
        <dbReference type="ARBA" id="ARBA00000851"/>
    </source>
</evidence>
<dbReference type="OrthoDB" id="9758243at2"/>
<dbReference type="RefSeq" id="WP_091098998.1">
    <property type="nucleotide sequence ID" value="NZ_FNXE01000022.1"/>
</dbReference>
<dbReference type="InterPro" id="IPR014001">
    <property type="entry name" value="Helicase_ATP-bd"/>
</dbReference>
<keyword evidence="4 10" id="KW-0547">Nucleotide-binding</keyword>
<proteinExistence type="inferred from homology"/>
<evidence type="ECO:0000259" key="11">
    <source>
        <dbReference type="PROSITE" id="PS51192"/>
    </source>
</evidence>
<keyword evidence="3" id="KW-0540">Nuclease</keyword>
<dbReference type="EC" id="3.1.21.3" evidence="10"/>
<dbReference type="Pfam" id="PF18766">
    <property type="entry name" value="SWI2_SNF2"/>
    <property type="match status" value="1"/>
</dbReference>
<evidence type="ECO:0000313" key="13">
    <source>
        <dbReference type="Proteomes" id="UP000199634"/>
    </source>
</evidence>
<keyword evidence="7 10" id="KW-0378">Hydrolase</keyword>
<name>A0A1H6L6B4_9FLAO</name>
<evidence type="ECO:0000256" key="2">
    <source>
        <dbReference type="ARBA" id="ARBA00008598"/>
    </source>
</evidence>
<dbReference type="GO" id="GO:0003677">
    <property type="term" value="F:DNA binding"/>
    <property type="evidence" value="ECO:0007669"/>
    <property type="project" value="UniProtKB-KW"/>
</dbReference>
<dbReference type="SMART" id="SM00487">
    <property type="entry name" value="DEXDc"/>
    <property type="match status" value="1"/>
</dbReference>
<dbReference type="EMBL" id="FNXE01000022">
    <property type="protein sequence ID" value="SEH84023.1"/>
    <property type="molecule type" value="Genomic_DNA"/>
</dbReference>
<comment type="catalytic activity">
    <reaction evidence="1 10">
        <text>Endonucleolytic cleavage of DNA to give random double-stranded fragments with terminal 5'-phosphates, ATP is simultaneously hydrolyzed.</text>
        <dbReference type="EC" id="3.1.21.3"/>
    </reaction>
</comment>
<dbReference type="Pfam" id="PF12008">
    <property type="entry name" value="EcoR124_C"/>
    <property type="match status" value="1"/>
</dbReference>
<dbReference type="InterPro" id="IPR055180">
    <property type="entry name" value="HsdR_RecA-like_helicase_dom_2"/>
</dbReference>
<keyword evidence="9 10" id="KW-0238">DNA-binding</keyword>
<evidence type="ECO:0000256" key="7">
    <source>
        <dbReference type="ARBA" id="ARBA00022801"/>
    </source>
</evidence>
<keyword evidence="13" id="KW-1185">Reference proteome</keyword>
<dbReference type="GO" id="GO:0009035">
    <property type="term" value="F:type I site-specific deoxyribonuclease activity"/>
    <property type="evidence" value="ECO:0007669"/>
    <property type="project" value="UniProtKB-EC"/>
</dbReference>
<evidence type="ECO:0000256" key="4">
    <source>
        <dbReference type="ARBA" id="ARBA00022741"/>
    </source>
</evidence>
<dbReference type="InterPro" id="IPR051268">
    <property type="entry name" value="Type-I_R_enzyme_R_subunit"/>
</dbReference>
<comment type="subunit">
    <text evidence="10">The type I restriction/modification system is composed of three polypeptides R, M and S.</text>
</comment>
<dbReference type="InterPro" id="IPR022625">
    <property type="entry name" value="TypeI_RM_Rsu_C"/>
</dbReference>
<comment type="similarity">
    <text evidence="2 10">Belongs to the HsdR family.</text>
</comment>
<evidence type="ECO:0000256" key="10">
    <source>
        <dbReference type="RuleBase" id="RU364115"/>
    </source>
</evidence>
<organism evidence="12 13">
    <name type="scientific">Paenimyroides marinum</name>
    <dbReference type="NCBI Taxonomy" id="1159016"/>
    <lineage>
        <taxon>Bacteria</taxon>
        <taxon>Pseudomonadati</taxon>
        <taxon>Bacteroidota</taxon>
        <taxon>Flavobacteriia</taxon>
        <taxon>Flavobacteriales</taxon>
        <taxon>Flavobacteriaceae</taxon>
        <taxon>Paenimyroides</taxon>
    </lineage>
</organism>
<dbReference type="Pfam" id="PF22679">
    <property type="entry name" value="T1R_D3-like"/>
    <property type="match status" value="1"/>
</dbReference>
<keyword evidence="8 10" id="KW-0067">ATP-binding</keyword>
<dbReference type="SUPFAM" id="SSF52540">
    <property type="entry name" value="P-loop containing nucleoside triphosphate hydrolases"/>
    <property type="match status" value="2"/>
</dbReference>
<dbReference type="InterPro" id="IPR027417">
    <property type="entry name" value="P-loop_NTPase"/>
</dbReference>
<accession>A0A1H6L6B4</accession>
<dbReference type="CDD" id="cd22332">
    <property type="entry name" value="HsdR_N"/>
    <property type="match status" value="1"/>
</dbReference>
<evidence type="ECO:0000256" key="8">
    <source>
        <dbReference type="ARBA" id="ARBA00022840"/>
    </source>
</evidence>
<dbReference type="Proteomes" id="UP000199634">
    <property type="component" value="Unassembled WGS sequence"/>
</dbReference>
<dbReference type="CDD" id="cd18030">
    <property type="entry name" value="DEXHc_RE_I_HsdR"/>
    <property type="match status" value="1"/>
</dbReference>
<reference evidence="12 13" key="1">
    <citation type="submission" date="2016-10" db="EMBL/GenBank/DDBJ databases">
        <authorList>
            <person name="de Groot N.N."/>
        </authorList>
    </citation>
    <scope>NUCLEOTIDE SEQUENCE [LARGE SCALE GENOMIC DNA]</scope>
    <source>
        <strain evidence="12 13">CGMCC 1.10825</strain>
    </source>
</reference>
<dbReference type="Gene3D" id="3.40.50.300">
    <property type="entry name" value="P-loop containing nucleotide triphosphate hydrolases"/>
    <property type="match status" value="2"/>
</dbReference>
<evidence type="ECO:0000313" key="12">
    <source>
        <dbReference type="EMBL" id="SEH84023.1"/>
    </source>
</evidence>
<dbReference type="InterPro" id="IPR007409">
    <property type="entry name" value="Restrct_endonuc_type1_HsdR_N"/>
</dbReference>
<sequence length="945" mass="110777">MTTQSEQALENKMIKQLVSNGYERVTITNEDDLVANLKTQLEKFNHTTYTDSEFKQILNHLTKALNPFDKAKVLRDKFSFKNDANETVYVDFLNLEHWCQNEYQVTHQVTMHGKYENRYDVTILINGLPLVQIELKKRGLEIKEAFNQVLRYHKHSYGAGLGLFQYVQLYVISNGANTKYYTYSKNQDFKFTFYWTDEKNKRVSDLEDFTKTFLDKCHVSKMITRYIVLHEGFKQIMVLRPYQYYAVEKIIDKVKTSTTNGYIWHTTGSGKTLTSFKASQILSKLPKVDKVVFCVDRTDLDYQTSREFNEFSPGSVDSTDNTRKLVQQFADVNTKLIVTTIQKLNTAISKEKHTKVMDDLADKKVVFIFDECHRSQFGETHKRIVQFFKNHQLFGFTGTPILEKNAQSKNGVKKLTTDLFGERLHDYVITDAISDNNVLPFSIEYVGRYKYKETSKNNLDIEIEAIDTTELFESDERIEKIANYIINNHDSKAKNKGFTAMFCISNTKTLIKYFDLFRRLKKEGKHDLKIATIFSYTANQDPNEDKSGEIPEENLDFSNAKVDIHTRDVLDKYIEEYNKEFGTSYSTKDSKSFNDYYKNVAKRVREKEIDILFVVNMFLTGFDSPNLNTLYVDKNLKYHGLIQAYSRTNRLKGEKKTHGQIVVFRNLKKATDDAIELFSNRNAKEVIIVPPLEDYIDQFNDAVKNLLAIAPTYLSVDDFYSETQKLQFVKAFRELLRLKNRMDTYADFTFDDLILDEQAFNNYSSKYQDLKREAENQPNKDSVLNEVDFHLELIHKDIVNVDYILRLLANLEEEEIETETKKKRQSEILSMVDNDPVLRNKRDLIEKFIVEQLPILEQNEDVTEAFSDFINTEKVKEFKYLVEEENINENRLEEAMESYMFSGRFPTNNELVETLKEKPSFRERRTIGERLISKVNYFADRFLRG</sequence>
<keyword evidence="6" id="KW-0255">Endonuclease</keyword>
<dbReference type="InterPro" id="IPR004473">
    <property type="entry name" value="Restrct_endonuc_typeI_HsdR"/>
</dbReference>
<keyword evidence="5 10" id="KW-0680">Restriction system</keyword>
<gene>
    <name evidence="12" type="ORF">SAMN02927937_01704</name>
</gene>
<dbReference type="GO" id="GO:0009307">
    <property type="term" value="P:DNA restriction-modification system"/>
    <property type="evidence" value="ECO:0007669"/>
    <property type="project" value="UniProtKB-KW"/>
</dbReference>
<dbReference type="Gene3D" id="3.90.1570.50">
    <property type="match status" value="1"/>
</dbReference>
<dbReference type="PANTHER" id="PTHR30195:SF16">
    <property type="entry name" value="TYPE I RESTRICTION ENZYME ENDONUCLEASE SUBUNIT"/>
    <property type="match status" value="1"/>
</dbReference>
<protein>
    <recommendedName>
        <fullName evidence="10">Type I restriction enzyme endonuclease subunit</fullName>
        <shortName evidence="10">R protein</shortName>
        <ecNumber evidence="10">3.1.21.3</ecNumber>
    </recommendedName>
</protein>
<evidence type="ECO:0000256" key="5">
    <source>
        <dbReference type="ARBA" id="ARBA00022747"/>
    </source>
</evidence>
<dbReference type="CDD" id="cd18800">
    <property type="entry name" value="SF2_C_EcoR124I-like"/>
    <property type="match status" value="1"/>
</dbReference>
<dbReference type="STRING" id="1159016.SAMN02927937_01704"/>